<keyword evidence="3" id="KW-1185">Reference proteome</keyword>
<dbReference type="RefSeq" id="WP_006308683.1">
    <property type="nucleotide sequence ID" value="NZ_JH601133.1"/>
</dbReference>
<keyword evidence="1" id="KW-0812">Transmembrane</keyword>
<evidence type="ECO:0000256" key="1">
    <source>
        <dbReference type="SAM" id="Phobius"/>
    </source>
</evidence>
<feature type="transmembrane region" description="Helical" evidence="1">
    <location>
        <begin position="147"/>
        <end position="172"/>
    </location>
</feature>
<keyword evidence="1" id="KW-0472">Membrane</keyword>
<feature type="transmembrane region" description="Helical" evidence="1">
    <location>
        <begin position="111"/>
        <end position="135"/>
    </location>
</feature>
<dbReference type="eggNOG" id="COG3859">
    <property type="taxonomic scope" value="Bacteria"/>
</dbReference>
<dbReference type="STRING" id="883113.HMPREF9708_00656"/>
<accession>H3NIG7</accession>
<evidence type="ECO:0000313" key="3">
    <source>
        <dbReference type="Proteomes" id="UP000006190"/>
    </source>
</evidence>
<feature type="transmembrane region" description="Helical" evidence="1">
    <location>
        <begin position="7"/>
        <end position="24"/>
    </location>
</feature>
<dbReference type="AlphaFoldDB" id="H3NIG7"/>
<dbReference type="Pfam" id="PF09515">
    <property type="entry name" value="Thia_YuaJ"/>
    <property type="match status" value="1"/>
</dbReference>
<sequence>MGNNKQVLLMVQAAIFAAVAMVLSLLPTTIGSSLTISLGMIPLTIFCLKAGTKWGLFSAFIWGLLHFVLGDVYFLGPIQVFIEYVVAFFFGGFAGVMAEKFHTEPDNATKNIVLAALIGTFARFFWHFIAGVIYWGEYAPEGWSPLFFSFVMNGASALLTAAATAVVVVLIYRTNPKLFKKNA</sequence>
<protein>
    <submittedName>
        <fullName evidence="2">Putative proton-coupled thiamine transporter YuaJ</fullName>
    </submittedName>
</protein>
<dbReference type="GO" id="GO:0015234">
    <property type="term" value="F:thiamine transmembrane transporter activity"/>
    <property type="evidence" value="ECO:0007669"/>
    <property type="project" value="InterPro"/>
</dbReference>
<dbReference type="EMBL" id="AGEG01000006">
    <property type="protein sequence ID" value="EHR37477.1"/>
    <property type="molecule type" value="Genomic_DNA"/>
</dbReference>
<evidence type="ECO:0000313" key="2">
    <source>
        <dbReference type="EMBL" id="EHR37477.1"/>
    </source>
</evidence>
<reference evidence="2 3" key="1">
    <citation type="submission" date="2012-01" db="EMBL/GenBank/DDBJ databases">
        <title>The Genome Sequence of Facklamia languida CCUG 37842.</title>
        <authorList>
            <consortium name="The Broad Institute Genome Sequencing Platform"/>
            <person name="Earl A."/>
            <person name="Ward D."/>
            <person name="Feldgarden M."/>
            <person name="Gevers D."/>
            <person name="Huys G."/>
            <person name="Young S.K."/>
            <person name="Zeng Q."/>
            <person name="Gargeya S."/>
            <person name="Fitzgerald M."/>
            <person name="Haas B."/>
            <person name="Abouelleil A."/>
            <person name="Alvarado L."/>
            <person name="Arachchi H.M."/>
            <person name="Berlin A."/>
            <person name="Chapman S.B."/>
            <person name="Gearin G."/>
            <person name="Goldberg J."/>
            <person name="Griggs A."/>
            <person name="Gujja S."/>
            <person name="Hansen M."/>
            <person name="Heiman D."/>
            <person name="Howarth C."/>
            <person name="Larimer J."/>
            <person name="Lui A."/>
            <person name="MacDonald P.J.P."/>
            <person name="McCowen C."/>
            <person name="Montmayeur A."/>
            <person name="Murphy C."/>
            <person name="Neiman D."/>
            <person name="Pearson M."/>
            <person name="Priest M."/>
            <person name="Roberts A."/>
            <person name="Saif S."/>
            <person name="Shea T."/>
            <person name="Sisk P."/>
            <person name="Stolte C."/>
            <person name="Sykes S."/>
            <person name="Wortman J."/>
            <person name="Nusbaum C."/>
            <person name="Birren B."/>
        </authorList>
    </citation>
    <scope>NUCLEOTIDE SEQUENCE [LARGE SCALE GENOMIC DNA]</scope>
    <source>
        <strain evidence="2 3">CCUG 37842</strain>
    </source>
</reference>
<organism evidence="2 3">
    <name type="scientific">Facklamia languida CCUG 37842</name>
    <dbReference type="NCBI Taxonomy" id="883113"/>
    <lineage>
        <taxon>Bacteria</taxon>
        <taxon>Bacillati</taxon>
        <taxon>Bacillota</taxon>
        <taxon>Bacilli</taxon>
        <taxon>Lactobacillales</taxon>
        <taxon>Aerococcaceae</taxon>
        <taxon>Facklamia</taxon>
    </lineage>
</organism>
<name>H3NIG7_9LACT</name>
<dbReference type="NCBIfam" id="TIGR02357">
    <property type="entry name" value="ECF_ThiT_YuaJ"/>
    <property type="match status" value="1"/>
</dbReference>
<dbReference type="InterPro" id="IPR012651">
    <property type="entry name" value="Thia_Transptr_ThiT"/>
</dbReference>
<proteinExistence type="predicted"/>
<gene>
    <name evidence="2" type="ORF">HMPREF9708_00656</name>
</gene>
<feature type="transmembrane region" description="Helical" evidence="1">
    <location>
        <begin position="81"/>
        <end position="99"/>
    </location>
</feature>
<dbReference type="PATRIC" id="fig|883113.3.peg.658"/>
<dbReference type="Proteomes" id="UP000006190">
    <property type="component" value="Unassembled WGS sequence"/>
</dbReference>
<dbReference type="GO" id="GO:0005886">
    <property type="term" value="C:plasma membrane"/>
    <property type="evidence" value="ECO:0007669"/>
    <property type="project" value="InterPro"/>
</dbReference>
<comment type="caution">
    <text evidence="2">The sequence shown here is derived from an EMBL/GenBank/DDBJ whole genome shotgun (WGS) entry which is preliminary data.</text>
</comment>
<feature type="transmembrane region" description="Helical" evidence="1">
    <location>
        <begin position="55"/>
        <end position="75"/>
    </location>
</feature>
<feature type="transmembrane region" description="Helical" evidence="1">
    <location>
        <begin position="30"/>
        <end position="48"/>
    </location>
</feature>
<keyword evidence="1" id="KW-1133">Transmembrane helix</keyword>
<dbReference type="Gene3D" id="1.10.1760.20">
    <property type="match status" value="1"/>
</dbReference>
<dbReference type="OrthoDB" id="9795813at2"/>
<dbReference type="HOGENOM" id="CLU_090959_2_0_9"/>